<evidence type="ECO:0000313" key="3">
    <source>
        <dbReference type="EMBL" id="MFC5392396.1"/>
    </source>
</evidence>
<sequence length="413" mass="44772">MFDSETTVQRDLRGGCPPWLSGFKRPVRAPLDHDLSCDILVVGAGITGALMAQHLTALGRQVCVIDRERAGFGSTAASTAMLQWEIDCPLSELTGFYGFERAANVYRRSLQAVAGLRGLVDDLALPCTFRHRSSLYIAAGDFGARQLLAEHQLRERAGLPGVCLDYLTLRREFDFDREAAIVSPGSADADPLLLAHALLAQAIQHGASMFDAQAVTYDNFGHGLIVGLENGRQIEAKTVILATGYVMPEFLNSDLHSTASSWAIATPPQTPDALWRDGVLIWEASDDYLYARTTADNRIVIGGEDDDAVTDPDDRDALMPAKAEILKKKLSLLRPNAVAKAELIWSGAFGETDDGLPLIGRAPGIPNLYAAYGYGGNGITFSFLASRVIAKLIAGQHEDWYDDLALDRPKPKS</sequence>
<dbReference type="PANTHER" id="PTHR13847:SF201">
    <property type="entry name" value="PUTATIBE OXIDOREDUCTASE"/>
    <property type="match status" value="1"/>
</dbReference>
<evidence type="ECO:0000256" key="1">
    <source>
        <dbReference type="ARBA" id="ARBA00023002"/>
    </source>
</evidence>
<dbReference type="Gene3D" id="3.50.50.60">
    <property type="entry name" value="FAD/NAD(P)-binding domain"/>
    <property type="match status" value="1"/>
</dbReference>
<dbReference type="Proteomes" id="UP001596104">
    <property type="component" value="Unassembled WGS sequence"/>
</dbReference>
<organism evidence="3 4">
    <name type="scientific">Bosea vestrisii</name>
    <dbReference type="NCBI Taxonomy" id="151416"/>
    <lineage>
        <taxon>Bacteria</taxon>
        <taxon>Pseudomonadati</taxon>
        <taxon>Pseudomonadota</taxon>
        <taxon>Alphaproteobacteria</taxon>
        <taxon>Hyphomicrobiales</taxon>
        <taxon>Boseaceae</taxon>
        <taxon>Bosea</taxon>
    </lineage>
</organism>
<accession>A0ABW0H5V3</accession>
<dbReference type="RefSeq" id="WP_377007160.1">
    <property type="nucleotide sequence ID" value="NZ_JBHSLV010000010.1"/>
</dbReference>
<dbReference type="EC" id="1.-.-.-" evidence="3"/>
<reference evidence="4" key="1">
    <citation type="journal article" date="2019" name="Int. J. Syst. Evol. Microbiol.">
        <title>The Global Catalogue of Microorganisms (GCM) 10K type strain sequencing project: providing services to taxonomists for standard genome sequencing and annotation.</title>
        <authorList>
            <consortium name="The Broad Institute Genomics Platform"/>
            <consortium name="The Broad Institute Genome Sequencing Center for Infectious Disease"/>
            <person name="Wu L."/>
            <person name="Ma J."/>
        </authorList>
    </citation>
    <scope>NUCLEOTIDE SEQUENCE [LARGE SCALE GENOMIC DNA]</scope>
    <source>
        <strain evidence="4">CGMCC 1.16326</strain>
    </source>
</reference>
<keyword evidence="1 3" id="KW-0560">Oxidoreductase</keyword>
<dbReference type="SUPFAM" id="SSF51905">
    <property type="entry name" value="FAD/NAD(P)-binding domain"/>
    <property type="match status" value="1"/>
</dbReference>
<dbReference type="PANTHER" id="PTHR13847">
    <property type="entry name" value="SARCOSINE DEHYDROGENASE-RELATED"/>
    <property type="match status" value="1"/>
</dbReference>
<gene>
    <name evidence="3" type="ORF">ACFPPC_07045</name>
</gene>
<dbReference type="InterPro" id="IPR006076">
    <property type="entry name" value="FAD-dep_OxRdtase"/>
</dbReference>
<dbReference type="Gene3D" id="3.30.9.10">
    <property type="entry name" value="D-Amino Acid Oxidase, subunit A, domain 2"/>
    <property type="match status" value="1"/>
</dbReference>
<dbReference type="InterPro" id="IPR036188">
    <property type="entry name" value="FAD/NAD-bd_sf"/>
</dbReference>
<protein>
    <submittedName>
        <fullName evidence="3">NAD(P)/FAD-dependent oxidoreductase</fullName>
        <ecNumber evidence="3">1.-.-.-</ecNumber>
    </submittedName>
</protein>
<proteinExistence type="predicted"/>
<evidence type="ECO:0000313" key="4">
    <source>
        <dbReference type="Proteomes" id="UP001596104"/>
    </source>
</evidence>
<comment type="caution">
    <text evidence="3">The sequence shown here is derived from an EMBL/GenBank/DDBJ whole genome shotgun (WGS) entry which is preliminary data.</text>
</comment>
<keyword evidence="4" id="KW-1185">Reference proteome</keyword>
<evidence type="ECO:0000259" key="2">
    <source>
        <dbReference type="Pfam" id="PF01266"/>
    </source>
</evidence>
<dbReference type="GO" id="GO:0016491">
    <property type="term" value="F:oxidoreductase activity"/>
    <property type="evidence" value="ECO:0007669"/>
    <property type="project" value="UniProtKB-KW"/>
</dbReference>
<dbReference type="EMBL" id="JBHSLV010000010">
    <property type="protein sequence ID" value="MFC5392396.1"/>
    <property type="molecule type" value="Genomic_DNA"/>
</dbReference>
<dbReference type="Pfam" id="PF01266">
    <property type="entry name" value="DAO"/>
    <property type="match status" value="1"/>
</dbReference>
<feature type="domain" description="FAD dependent oxidoreductase" evidence="2">
    <location>
        <begin position="38"/>
        <end position="392"/>
    </location>
</feature>
<name>A0ABW0H5V3_9HYPH</name>